<dbReference type="GO" id="GO:0006406">
    <property type="term" value="P:mRNA export from nucleus"/>
    <property type="evidence" value="ECO:0007669"/>
    <property type="project" value="TreeGrafter"/>
</dbReference>
<dbReference type="GO" id="GO:0005643">
    <property type="term" value="C:nuclear pore"/>
    <property type="evidence" value="ECO:0007669"/>
    <property type="project" value="TreeGrafter"/>
</dbReference>
<sequence>MASVGKFKLCSRNSCTDPSLPTDAEMEQMEPLQAENIDAVITNNLILFCSIGGLQEQNQKLLKIVRELGSKMEAEEHEYHEALDQEQSEAMREAHEAIQDLAAQLERQKKSSKMTIQAYMKERDAFKAMLAWAERSGLHAGINAAELEDVQARFEAYKTEMGMDSVKFREELQQGHRDLGQVNVTLAKANAKIGYLTGKHFHSLTTSYCDLDNLTKRNQQLYDQYDANLRAEKKIWESIQVHLVQENKTLSVERSHLADLVANVQRMATLNDQERMTAGVWRTRSRQWMTRYMKAQLSQECDAVRHVTLQKDIDLNDPPGQDGTEQLSQAWESLVGAETSKVDLQERVNQLTCQLQGNEEKLAVYEHRPSVVNGTAPATEQDLPCEQQLEH</sequence>
<keyword evidence="3" id="KW-0539">Nucleus</keyword>
<evidence type="ECO:0000313" key="8">
    <source>
        <dbReference type="Proteomes" id="UP000714275"/>
    </source>
</evidence>
<reference evidence="7" key="1">
    <citation type="journal article" date="2020" name="New Phytol.">
        <title>Comparative genomics reveals dynamic genome evolution in host specialist ectomycorrhizal fungi.</title>
        <authorList>
            <person name="Lofgren L.A."/>
            <person name="Nguyen N.H."/>
            <person name="Vilgalys R."/>
            <person name="Ruytinx J."/>
            <person name="Liao H.L."/>
            <person name="Branco S."/>
            <person name="Kuo A."/>
            <person name="LaButti K."/>
            <person name="Lipzen A."/>
            <person name="Andreopoulos W."/>
            <person name="Pangilinan J."/>
            <person name="Riley R."/>
            <person name="Hundley H."/>
            <person name="Na H."/>
            <person name="Barry K."/>
            <person name="Grigoriev I.V."/>
            <person name="Stajich J.E."/>
            <person name="Kennedy P.G."/>
        </authorList>
    </citation>
    <scope>NUCLEOTIDE SEQUENCE</scope>
    <source>
        <strain evidence="7">DOB743</strain>
    </source>
</reference>
<proteinExistence type="predicted"/>
<dbReference type="OrthoDB" id="2691321at2759"/>
<evidence type="ECO:0000256" key="4">
    <source>
        <dbReference type="SAM" id="Coils"/>
    </source>
</evidence>
<evidence type="ECO:0000313" key="7">
    <source>
        <dbReference type="EMBL" id="KAG1774477.1"/>
    </source>
</evidence>
<feature type="non-terminal residue" evidence="7">
    <location>
        <position position="391"/>
    </location>
</feature>
<name>A0A9P6ZQJ7_9AGAM</name>
<keyword evidence="2 4" id="KW-0175">Coiled coil</keyword>
<feature type="coiled-coil region" evidence="4">
    <location>
        <begin position="341"/>
        <end position="368"/>
    </location>
</feature>
<comment type="subcellular location">
    <subcellularLocation>
        <location evidence="1">Nucleus</location>
    </subcellularLocation>
</comment>
<dbReference type="GO" id="GO:0017056">
    <property type="term" value="F:structural constituent of nuclear pore"/>
    <property type="evidence" value="ECO:0007669"/>
    <property type="project" value="TreeGrafter"/>
</dbReference>
<feature type="domain" description="NUA/TPR/MLP1-2-like" evidence="6">
    <location>
        <begin position="26"/>
        <end position="76"/>
    </location>
</feature>
<dbReference type="Proteomes" id="UP000714275">
    <property type="component" value="Unassembled WGS sequence"/>
</dbReference>
<gene>
    <name evidence="7" type="ORF">EV702DRAFT_1280581</name>
</gene>
<evidence type="ECO:0000256" key="3">
    <source>
        <dbReference type="ARBA" id="ARBA00023242"/>
    </source>
</evidence>
<feature type="region of interest" description="Disordered" evidence="5">
    <location>
        <begin position="372"/>
        <end position="391"/>
    </location>
</feature>
<organism evidence="7 8">
    <name type="scientific">Suillus placidus</name>
    <dbReference type="NCBI Taxonomy" id="48579"/>
    <lineage>
        <taxon>Eukaryota</taxon>
        <taxon>Fungi</taxon>
        <taxon>Dikarya</taxon>
        <taxon>Basidiomycota</taxon>
        <taxon>Agaricomycotina</taxon>
        <taxon>Agaricomycetes</taxon>
        <taxon>Agaricomycetidae</taxon>
        <taxon>Boletales</taxon>
        <taxon>Suillineae</taxon>
        <taxon>Suillaceae</taxon>
        <taxon>Suillus</taxon>
    </lineage>
</organism>
<dbReference type="InterPro" id="IPR057974">
    <property type="entry name" value="NUA/TPR/MLP1-2-like_dom"/>
</dbReference>
<dbReference type="PANTHER" id="PTHR18898:SF2">
    <property type="entry name" value="NUCLEOPROTEIN TPR"/>
    <property type="match status" value="1"/>
</dbReference>
<dbReference type="AlphaFoldDB" id="A0A9P6ZQJ7"/>
<feature type="coiled-coil region" evidence="4">
    <location>
        <begin position="65"/>
        <end position="122"/>
    </location>
</feature>
<protein>
    <recommendedName>
        <fullName evidence="6">NUA/TPR/MLP1-2-like domain-containing protein</fullName>
    </recommendedName>
</protein>
<comment type="caution">
    <text evidence="7">The sequence shown here is derived from an EMBL/GenBank/DDBJ whole genome shotgun (WGS) entry which is preliminary data.</text>
</comment>
<evidence type="ECO:0000256" key="1">
    <source>
        <dbReference type="ARBA" id="ARBA00004123"/>
    </source>
</evidence>
<accession>A0A9P6ZQJ7</accession>
<evidence type="ECO:0000256" key="5">
    <source>
        <dbReference type="SAM" id="MobiDB-lite"/>
    </source>
</evidence>
<dbReference type="EMBL" id="JABBWD010000041">
    <property type="protein sequence ID" value="KAG1774477.1"/>
    <property type="molecule type" value="Genomic_DNA"/>
</dbReference>
<keyword evidence="8" id="KW-1185">Reference proteome</keyword>
<dbReference type="Pfam" id="PF25785">
    <property type="entry name" value="TPR"/>
    <property type="match status" value="1"/>
</dbReference>
<evidence type="ECO:0000259" key="6">
    <source>
        <dbReference type="Pfam" id="PF25785"/>
    </source>
</evidence>
<dbReference type="PANTHER" id="PTHR18898">
    <property type="entry name" value="NUCLEOPROTEIN TPR-RELATED"/>
    <property type="match status" value="1"/>
</dbReference>
<evidence type="ECO:0000256" key="2">
    <source>
        <dbReference type="ARBA" id="ARBA00023054"/>
    </source>
</evidence>